<reference evidence="3" key="1">
    <citation type="journal article" date="2019" name="Int. J. Syst. Evol. Microbiol.">
        <title>The Global Catalogue of Microorganisms (GCM) 10K type strain sequencing project: providing services to taxonomists for standard genome sequencing and annotation.</title>
        <authorList>
            <consortium name="The Broad Institute Genomics Platform"/>
            <consortium name="The Broad Institute Genome Sequencing Center for Infectious Disease"/>
            <person name="Wu L."/>
            <person name="Ma J."/>
        </authorList>
    </citation>
    <scope>NUCLEOTIDE SEQUENCE [LARGE SCALE GENOMIC DNA]</scope>
    <source>
        <strain evidence="3">CGMCC 4.7177</strain>
    </source>
</reference>
<gene>
    <name evidence="2" type="ORF">ACFSFY_14405</name>
</gene>
<organism evidence="2 3">
    <name type="scientific">Sporosarcina siberiensis</name>
    <dbReference type="NCBI Taxonomy" id="1365606"/>
    <lineage>
        <taxon>Bacteria</taxon>
        <taxon>Bacillati</taxon>
        <taxon>Bacillota</taxon>
        <taxon>Bacilli</taxon>
        <taxon>Bacillales</taxon>
        <taxon>Caryophanaceae</taxon>
        <taxon>Sporosarcina</taxon>
    </lineage>
</organism>
<name>A0ABW4SKQ8_9BACL</name>
<dbReference type="Gene3D" id="3.10.20.440">
    <property type="entry name" value="2Fe-2S iron-sulphur cluster binding domain, sarcosine oxidase, alpha subunit, N-terminal domain"/>
    <property type="match status" value="1"/>
</dbReference>
<protein>
    <submittedName>
        <fullName evidence="2">(2Fe-2S)-binding protein</fullName>
    </submittedName>
</protein>
<dbReference type="RefSeq" id="WP_381539206.1">
    <property type="nucleotide sequence ID" value="NZ_JBHUGI010000034.1"/>
</dbReference>
<accession>A0ABW4SKQ8</accession>
<dbReference type="SUPFAM" id="SSF54292">
    <property type="entry name" value="2Fe-2S ferredoxin-like"/>
    <property type="match status" value="1"/>
</dbReference>
<evidence type="ECO:0000313" key="3">
    <source>
        <dbReference type="Proteomes" id="UP001597218"/>
    </source>
</evidence>
<evidence type="ECO:0000256" key="1">
    <source>
        <dbReference type="ARBA" id="ARBA00023002"/>
    </source>
</evidence>
<comment type="caution">
    <text evidence="2">The sequence shown here is derived from an EMBL/GenBank/DDBJ whole genome shotgun (WGS) entry which is preliminary data.</text>
</comment>
<keyword evidence="3" id="KW-1185">Reference proteome</keyword>
<dbReference type="EMBL" id="JBHUGI010000034">
    <property type="protein sequence ID" value="MFD1929231.1"/>
    <property type="molecule type" value="Genomic_DNA"/>
</dbReference>
<dbReference type="InterPro" id="IPR036010">
    <property type="entry name" value="2Fe-2S_ferredoxin-like_sf"/>
</dbReference>
<dbReference type="InterPro" id="IPR042204">
    <property type="entry name" value="2Fe-2S-bd_N"/>
</dbReference>
<evidence type="ECO:0000313" key="2">
    <source>
        <dbReference type="EMBL" id="MFD1929231.1"/>
    </source>
</evidence>
<proteinExistence type="predicted"/>
<keyword evidence="1" id="KW-0560">Oxidoreductase</keyword>
<dbReference type="Pfam" id="PF13510">
    <property type="entry name" value="Fer2_4"/>
    <property type="match status" value="1"/>
</dbReference>
<dbReference type="Proteomes" id="UP001597218">
    <property type="component" value="Unassembled WGS sequence"/>
</dbReference>
<sequence length="107" mass="11959">MHIKNHPILGETPGSFITIYFDEKPIQVKIGQTIASGLIANRIMQFGISRKLQQPRGLFCANGRCCSCFVTIDELNHVLSCSTLVEEGMKVYSSNDIPILRRDFNGD</sequence>